<keyword evidence="2" id="KW-0677">Repeat</keyword>
<dbReference type="SMART" id="SM00588">
    <property type="entry name" value="NEUZ"/>
    <property type="match status" value="1"/>
</dbReference>
<dbReference type="GO" id="GO:0061630">
    <property type="term" value="F:ubiquitin protein ligase activity"/>
    <property type="evidence" value="ECO:0007669"/>
    <property type="project" value="TreeGrafter"/>
</dbReference>
<dbReference type="InterPro" id="IPR043136">
    <property type="entry name" value="B30.2/SPRY_sf"/>
</dbReference>
<dbReference type="InterPro" id="IPR001841">
    <property type="entry name" value="Znf_RING"/>
</dbReference>
<keyword evidence="9" id="KW-1185">Reference proteome</keyword>
<protein>
    <recommendedName>
        <fullName evidence="10">Neuralized E3 ubiquitin protein ligase 3</fullName>
    </recommendedName>
</protein>
<dbReference type="PANTHER" id="PTHR12429:SF36">
    <property type="entry name" value="E3 UBIQUITIN-PROTEIN LIGASE NEURL3"/>
    <property type="match status" value="1"/>
</dbReference>
<dbReference type="Pfam" id="PF13920">
    <property type="entry name" value="zf-C3HC4_3"/>
    <property type="match status" value="1"/>
</dbReference>
<sequence>KQKNMSSRTRSQKGSHRCGWACLGPLTFHAQAVGAQVTLSKGGLLAERSGQKFNNGLVFSSRPVKVNERLRLRVERKVQGWHGALRVGFTTVPPTERCLPLPSMAIPNLTETAGHWAAPIPEEYCREGSEQEFWVSECGNIYFSSNGGRRVKLQSGVDLSEPLWAMIDIYGQTLSVLLLGSERKTLMGTRNSCPIPSHLLAPHVNTCHNLNHVSSSWSRPGSLDETNDCVACMEVDASVTLLCGHRCLCLNCATRVIQEIGTCPLCRGDI</sequence>
<proteinExistence type="predicted"/>
<dbReference type="Gene3D" id="2.60.120.920">
    <property type="match status" value="1"/>
</dbReference>
<keyword evidence="3 5" id="KW-0863">Zinc-finger</keyword>
<dbReference type="InParanoid" id="A0A668ATP0"/>
<dbReference type="InterPro" id="IPR037962">
    <property type="entry name" value="Neuralized"/>
</dbReference>
<evidence type="ECO:0000259" key="7">
    <source>
        <dbReference type="PROSITE" id="PS51065"/>
    </source>
</evidence>
<dbReference type="Gene3D" id="3.30.40.10">
    <property type="entry name" value="Zinc/RING finger domain, C3HC4 (zinc finger)"/>
    <property type="match status" value="1"/>
</dbReference>
<evidence type="ECO:0008006" key="10">
    <source>
        <dbReference type="Google" id="ProtNLM"/>
    </source>
</evidence>
<dbReference type="FunFam" id="2.60.120.920:FF:000005">
    <property type="entry name" value="Putative E3 ubiquitin-protein ligase NEURL1B"/>
    <property type="match status" value="1"/>
</dbReference>
<evidence type="ECO:0000256" key="4">
    <source>
        <dbReference type="ARBA" id="ARBA00022833"/>
    </source>
</evidence>
<dbReference type="Proteomes" id="UP000472263">
    <property type="component" value="Chromosome 9"/>
</dbReference>
<evidence type="ECO:0000256" key="1">
    <source>
        <dbReference type="ARBA" id="ARBA00022723"/>
    </source>
</evidence>
<evidence type="ECO:0000256" key="3">
    <source>
        <dbReference type="ARBA" id="ARBA00022771"/>
    </source>
</evidence>
<dbReference type="Pfam" id="PF07177">
    <property type="entry name" value="Neuralized"/>
    <property type="match status" value="1"/>
</dbReference>
<evidence type="ECO:0000259" key="6">
    <source>
        <dbReference type="PROSITE" id="PS50089"/>
    </source>
</evidence>
<keyword evidence="1" id="KW-0479">Metal-binding</keyword>
<feature type="domain" description="NHR" evidence="7">
    <location>
        <begin position="25"/>
        <end position="181"/>
    </location>
</feature>
<evidence type="ECO:0000313" key="8">
    <source>
        <dbReference type="Ensembl" id="ENSMMDP00005055458.1"/>
    </source>
</evidence>
<feature type="domain" description="RING-type" evidence="6">
    <location>
        <begin position="229"/>
        <end position="267"/>
    </location>
</feature>
<keyword evidence="4" id="KW-0862">Zinc</keyword>
<dbReference type="PROSITE" id="PS50089">
    <property type="entry name" value="ZF_RING_2"/>
    <property type="match status" value="1"/>
</dbReference>
<evidence type="ECO:0000313" key="9">
    <source>
        <dbReference type="Proteomes" id="UP000472263"/>
    </source>
</evidence>
<dbReference type="GO" id="GO:0008270">
    <property type="term" value="F:zinc ion binding"/>
    <property type="evidence" value="ECO:0007669"/>
    <property type="project" value="UniProtKB-KW"/>
</dbReference>
<evidence type="ECO:0000256" key="2">
    <source>
        <dbReference type="ARBA" id="ARBA00022737"/>
    </source>
</evidence>
<dbReference type="PANTHER" id="PTHR12429">
    <property type="entry name" value="NEURALIZED"/>
    <property type="match status" value="1"/>
</dbReference>
<dbReference type="SUPFAM" id="SSF57850">
    <property type="entry name" value="RING/U-box"/>
    <property type="match status" value="1"/>
</dbReference>
<reference evidence="8" key="3">
    <citation type="submission" date="2025-09" db="UniProtKB">
        <authorList>
            <consortium name="Ensembl"/>
        </authorList>
    </citation>
    <scope>IDENTIFICATION</scope>
</reference>
<dbReference type="AlphaFoldDB" id="A0A668ATP0"/>
<dbReference type="PROSITE" id="PS51065">
    <property type="entry name" value="NHR"/>
    <property type="match status" value="1"/>
</dbReference>
<reference evidence="8" key="2">
    <citation type="submission" date="2025-08" db="UniProtKB">
        <authorList>
            <consortium name="Ensembl"/>
        </authorList>
    </citation>
    <scope>IDENTIFICATION</scope>
</reference>
<dbReference type="GeneTree" id="ENSGT00940000157079"/>
<dbReference type="Ensembl" id="ENSMMDT00005056516.1">
    <property type="protein sequence ID" value="ENSMMDP00005055458.1"/>
    <property type="gene ID" value="ENSMMDG00005024811.1"/>
</dbReference>
<dbReference type="GO" id="GO:0070086">
    <property type="term" value="P:ubiquitin-dependent endocytosis"/>
    <property type="evidence" value="ECO:0007669"/>
    <property type="project" value="TreeGrafter"/>
</dbReference>
<accession>A0A668ATP0</accession>
<name>A0A668ATP0_9TELE</name>
<evidence type="ECO:0000256" key="5">
    <source>
        <dbReference type="PROSITE-ProRule" id="PRU00175"/>
    </source>
</evidence>
<dbReference type="GO" id="GO:0005769">
    <property type="term" value="C:early endosome"/>
    <property type="evidence" value="ECO:0007669"/>
    <property type="project" value="TreeGrafter"/>
</dbReference>
<dbReference type="InterPro" id="IPR006573">
    <property type="entry name" value="NHR_dom"/>
</dbReference>
<reference evidence="8" key="1">
    <citation type="submission" date="2019-06" db="EMBL/GenBank/DDBJ databases">
        <authorList>
            <consortium name="Wellcome Sanger Institute Data Sharing"/>
        </authorList>
    </citation>
    <scope>NUCLEOTIDE SEQUENCE [LARGE SCALE GENOMIC DNA]</scope>
</reference>
<organism evidence="8 9">
    <name type="scientific">Myripristis murdjan</name>
    <name type="common">pinecone soldierfish</name>
    <dbReference type="NCBI Taxonomy" id="586833"/>
    <lineage>
        <taxon>Eukaryota</taxon>
        <taxon>Metazoa</taxon>
        <taxon>Chordata</taxon>
        <taxon>Craniata</taxon>
        <taxon>Vertebrata</taxon>
        <taxon>Euteleostomi</taxon>
        <taxon>Actinopterygii</taxon>
        <taxon>Neopterygii</taxon>
        <taxon>Teleostei</taxon>
        <taxon>Neoteleostei</taxon>
        <taxon>Acanthomorphata</taxon>
        <taxon>Holocentriformes</taxon>
        <taxon>Holocentridae</taxon>
        <taxon>Myripristis</taxon>
    </lineage>
</organism>
<dbReference type="InterPro" id="IPR013083">
    <property type="entry name" value="Znf_RING/FYVE/PHD"/>
</dbReference>